<feature type="compositionally biased region" description="Basic and acidic residues" evidence="1">
    <location>
        <begin position="495"/>
        <end position="510"/>
    </location>
</feature>
<dbReference type="Gene3D" id="3.40.50.300">
    <property type="entry name" value="P-loop containing nucleotide triphosphate hydrolases"/>
    <property type="match status" value="1"/>
</dbReference>
<proteinExistence type="predicted"/>
<keyword evidence="3" id="KW-1185">Reference proteome</keyword>
<feature type="region of interest" description="Disordered" evidence="1">
    <location>
        <begin position="477"/>
        <end position="523"/>
    </location>
</feature>
<evidence type="ECO:0000313" key="3">
    <source>
        <dbReference type="Proteomes" id="UP000032566"/>
    </source>
</evidence>
<dbReference type="AlphaFoldDB" id="A0A0D7KAA8"/>
<dbReference type="EMBL" id="JXYQ01000017">
    <property type="protein sequence ID" value="KJA11301.1"/>
    <property type="molecule type" value="Genomic_DNA"/>
</dbReference>
<dbReference type="OrthoDB" id="9775154at2"/>
<dbReference type="STRING" id="80878.RP29_06130"/>
<feature type="region of interest" description="Disordered" evidence="1">
    <location>
        <begin position="312"/>
        <end position="332"/>
    </location>
</feature>
<dbReference type="InterPro" id="IPR027417">
    <property type="entry name" value="P-loop_NTPase"/>
</dbReference>
<organism evidence="2 3">
    <name type="scientific">Acidovorax temperans</name>
    <dbReference type="NCBI Taxonomy" id="80878"/>
    <lineage>
        <taxon>Bacteria</taxon>
        <taxon>Pseudomonadati</taxon>
        <taxon>Pseudomonadota</taxon>
        <taxon>Betaproteobacteria</taxon>
        <taxon>Burkholderiales</taxon>
        <taxon>Comamonadaceae</taxon>
        <taxon>Acidovorax</taxon>
    </lineage>
</organism>
<dbReference type="PATRIC" id="fig|80878.5.peg.538"/>
<protein>
    <submittedName>
        <fullName evidence="2">Terminase</fullName>
    </submittedName>
</protein>
<dbReference type="Proteomes" id="UP000032566">
    <property type="component" value="Unassembled WGS sequence"/>
</dbReference>
<evidence type="ECO:0000313" key="2">
    <source>
        <dbReference type="EMBL" id="KJA11301.1"/>
    </source>
</evidence>
<reference evidence="2 3" key="1">
    <citation type="submission" date="2014-12" db="EMBL/GenBank/DDBJ databases">
        <title>Isolation of bacteria from lake water.</title>
        <authorList>
            <person name="Sheng K.-Y."/>
            <person name="Chin P.-S."/>
            <person name="Chan K.-G."/>
            <person name="Tan G.S."/>
        </authorList>
    </citation>
    <scope>NUCLEOTIDE SEQUENCE [LARGE SCALE GENOMIC DNA]</scope>
    <source>
        <strain evidence="2 3">KY4</strain>
    </source>
</reference>
<evidence type="ECO:0000256" key="1">
    <source>
        <dbReference type="SAM" id="MobiDB-lite"/>
    </source>
</evidence>
<accession>A0A0D7KAA8</accession>
<dbReference type="RefSeq" id="WP_044396792.1">
    <property type="nucleotide sequence ID" value="NZ_JXYQ01000017.1"/>
</dbReference>
<comment type="caution">
    <text evidence="2">The sequence shown here is derived from an EMBL/GenBank/DDBJ whole genome shotgun (WGS) entry which is preliminary data.</text>
</comment>
<sequence length="523" mass="57406">MKLPIPSTEEILAAFKGMTPEMRAAVDSFLMVADPAIWVPQAGPQSAAYHSKADIIFYGGSAGGGKTELLLGLSLTEQEHSIIFRREAVQLIGIEERMTKILGTRAGYNGQDHLWRLPGGKVLELGSVQRPDDWLKYQGRPHDFKGFDEITHFTEAQFRTLIGWMRTDNPDIRQRVVAAGNPPTTPEGEWVKRYWAAWLDPQHSNPAKPGELRWYVTNEKGEDQEVPDSTPVMVGNELMTPKSRTFIPSSVDDNLFLTTTGYKATLQALPEPLRSQMLRGDFNAGVSDPVWQLIPTEWVKAAQARWKDRDAKGPMTAIGFDPSRGGQDKSSAARRHGQWFDKIVTAPGVVTKDGPSAAGFIAPLIRDGAVVCIDSIGIGSSALDFVKGLGLHVHPVVGSEASALMDKSGQMKFRNKRAEMYWLLREALDPTNSDPIALPPDAELLGDLTAPRYQVTTMGKGAAIQISSKDDIRRILGRSPDKGDSVAMTFAADIPKPEPKPRAKSWRDRLAGSGHGHWDQSTA</sequence>
<dbReference type="Gene3D" id="3.30.420.240">
    <property type="match status" value="1"/>
</dbReference>
<gene>
    <name evidence="2" type="ORF">RP29_06130</name>
</gene>
<name>A0A0D7KAA8_9BURK</name>